<dbReference type="NCBIfam" id="TIGR03703">
    <property type="entry name" value="plsB"/>
    <property type="match status" value="1"/>
</dbReference>
<keyword evidence="10 15" id="KW-0472">Membrane</keyword>
<comment type="catalytic activity">
    <reaction evidence="14 15">
        <text>sn-glycerol 3-phosphate + an acyl-CoA = a 1-acyl-sn-glycero-3-phosphate + CoA</text>
        <dbReference type="Rhea" id="RHEA:15325"/>
        <dbReference type="ChEBI" id="CHEBI:57287"/>
        <dbReference type="ChEBI" id="CHEBI:57597"/>
        <dbReference type="ChEBI" id="CHEBI:57970"/>
        <dbReference type="ChEBI" id="CHEBI:58342"/>
        <dbReference type="EC" id="2.3.1.15"/>
    </reaction>
</comment>
<evidence type="ECO:0000256" key="7">
    <source>
        <dbReference type="ARBA" id="ARBA00022475"/>
    </source>
</evidence>
<comment type="similarity">
    <text evidence="4 15">Belongs to the GPAT/DAPAT family.</text>
</comment>
<dbReference type="HAMAP" id="MF_00393">
    <property type="entry name" value="Glyc3P_acyltrans"/>
    <property type="match status" value="1"/>
</dbReference>
<dbReference type="InterPro" id="IPR045520">
    <property type="entry name" value="GPAT/DHAPAT_C"/>
</dbReference>
<evidence type="ECO:0000256" key="13">
    <source>
        <dbReference type="ARBA" id="ARBA00023315"/>
    </source>
</evidence>
<evidence type="ECO:0000256" key="1">
    <source>
        <dbReference type="ARBA" id="ARBA00004413"/>
    </source>
</evidence>
<keyword evidence="8 15" id="KW-0444">Lipid biosynthesis</keyword>
<evidence type="ECO:0000256" key="14">
    <source>
        <dbReference type="ARBA" id="ARBA00048427"/>
    </source>
</evidence>
<comment type="pathway">
    <text evidence="2 15">Phospholipid metabolism; CDP-diacylglycerol biosynthesis; CDP-diacylglycerol from sn-glycerol 3-phosphate: step 1/3.</text>
</comment>
<dbReference type="Proteomes" id="UP001166251">
    <property type="component" value="Unassembled WGS sequence"/>
</dbReference>
<dbReference type="InterPro" id="IPR002123">
    <property type="entry name" value="Plipid/glycerol_acylTrfase"/>
</dbReference>
<keyword evidence="12 15" id="KW-1208">Phospholipid metabolism</keyword>
<evidence type="ECO:0000256" key="3">
    <source>
        <dbReference type="ARBA" id="ARBA00005189"/>
    </source>
</evidence>
<dbReference type="Pfam" id="PF19277">
    <property type="entry name" value="GPAT_C"/>
    <property type="match status" value="1"/>
</dbReference>
<evidence type="ECO:0000256" key="11">
    <source>
        <dbReference type="ARBA" id="ARBA00023209"/>
    </source>
</evidence>
<evidence type="ECO:0000256" key="10">
    <source>
        <dbReference type="ARBA" id="ARBA00023136"/>
    </source>
</evidence>
<comment type="pathway">
    <text evidence="3">Lipid metabolism.</text>
</comment>
<keyword evidence="9 15" id="KW-0808">Transferase</keyword>
<dbReference type="RefSeq" id="WP_220103911.1">
    <property type="nucleotide sequence ID" value="NZ_JAHZSS010000009.1"/>
</dbReference>
<comment type="caution">
    <text evidence="17">The sequence shown here is derived from an EMBL/GenBank/DDBJ whole genome shotgun (WGS) entry which is preliminary data.</text>
</comment>
<keyword evidence="13 15" id="KW-0012">Acyltransferase</keyword>
<evidence type="ECO:0000313" key="17">
    <source>
        <dbReference type="EMBL" id="MBW8191230.1"/>
    </source>
</evidence>
<evidence type="ECO:0000256" key="8">
    <source>
        <dbReference type="ARBA" id="ARBA00022516"/>
    </source>
</evidence>
<dbReference type="PANTHER" id="PTHR12563">
    <property type="entry name" value="GLYCEROL-3-PHOSPHATE ACYLTRANSFERASE"/>
    <property type="match status" value="1"/>
</dbReference>
<dbReference type="NCBIfam" id="NF003441">
    <property type="entry name" value="PRK04974.1"/>
    <property type="match status" value="1"/>
</dbReference>
<keyword evidence="15" id="KW-0443">Lipid metabolism</keyword>
<dbReference type="CDD" id="cd07993">
    <property type="entry name" value="LPLAT_DHAPAT-like"/>
    <property type="match status" value="1"/>
</dbReference>
<dbReference type="InterPro" id="IPR041728">
    <property type="entry name" value="GPAT/DHAPAT_LPLAT"/>
</dbReference>
<evidence type="ECO:0000256" key="9">
    <source>
        <dbReference type="ARBA" id="ARBA00022679"/>
    </source>
</evidence>
<dbReference type="InterPro" id="IPR028354">
    <property type="entry name" value="GPAT_PlsB"/>
</dbReference>
<evidence type="ECO:0000256" key="15">
    <source>
        <dbReference type="HAMAP-Rule" id="MF_00393"/>
    </source>
</evidence>
<dbReference type="EMBL" id="JAHZSS010000009">
    <property type="protein sequence ID" value="MBW8191230.1"/>
    <property type="molecule type" value="Genomic_DNA"/>
</dbReference>
<gene>
    <name evidence="15 17" type="primary">plsB</name>
    <name evidence="17" type="ORF">K0504_09295</name>
</gene>
<feature type="domain" description="Phospholipid/glycerol acyltransferase" evidence="16">
    <location>
        <begin position="286"/>
        <end position="413"/>
    </location>
</feature>
<evidence type="ECO:0000256" key="6">
    <source>
        <dbReference type="ARBA" id="ARBA00013432"/>
    </source>
</evidence>
<sequence length="793" mass="90414">MIHHSKLLSHLIKWSLKLFVRSRAVSSEEVAAVADKPVVYVLEHSSAIDTLTLAKTAKELGLPSPYDDNCRVLYVHGHRFQRGHAGKLRLAIQSLLSAHQQDPQQDTQLLPITHFWGRSPEKTKGSLATWFADNPTPSWFRKIWMVVFLGRDHFIRFAPPVSIREFVNRYGDDETSVHRITRVARAHFYRQRLAATGPRLPNKQRMFKELSRNEAIRQITDADPAKQDSLRKNAQEYMEEIAATYSNSLVVVLDRFMTWLWNRLYRGINVNNIEQVRQLAESGKEIVYVPCHRSHMDYLLLSYVIYQQGLVPPHIAAGINLNFWPAGPIFRRGGAFFIRRSFRGNKLYSTVFREYLSWLIKEGFPVEYFSEGGRSRTGRLLTPKTGMLAMTVQSQLSSQSRPIVLVPIYLGYEHVMEVTTYLKELKGKRKEKESFFATLQILRKLRNYGQGYVNFGTPISLDDHLNAHAADWRQTGADERPPWLSEAVSSLANRSMIEVNNAAAINGLTITAMAILSNDNRAMSERSLALFLEVCLQLSRQARYHDNTTVPEEDGPALLSQTLELEKFTVDKDKLGNIVSLDPFGQVVMTYYRNNIIHLFVVPSLIAAMITERGTATKQDLVQDIEALFPLLQAELFLNPCDEWRAAYIEQIIASFETLKLIEVNHDAITCCDKRSAQHLQLQQLANIIGETMQRYSVVLELLMQTPDLSRSALESESRAIAEQLGRLHGINAPEFFDKQLFATLTTKMKTMGMLDQDEQAKDQLGRYHQLVSGLVSSDIHKSIEQLVLQPRS</sequence>
<evidence type="ECO:0000256" key="4">
    <source>
        <dbReference type="ARBA" id="ARBA00007937"/>
    </source>
</evidence>
<accession>A0ABS7EFX7</accession>
<dbReference type="Pfam" id="PF01553">
    <property type="entry name" value="Acyltransferase"/>
    <property type="match status" value="1"/>
</dbReference>
<dbReference type="PIRSF" id="PIRSF000437">
    <property type="entry name" value="GPAT_DHAPAT"/>
    <property type="match status" value="1"/>
</dbReference>
<comment type="subcellular location">
    <subcellularLocation>
        <location evidence="1 15">Cell membrane</location>
        <topology evidence="1 15">Peripheral membrane protein</topology>
        <orientation evidence="1 15">Cytoplasmic side</orientation>
    </subcellularLocation>
</comment>
<protein>
    <recommendedName>
        <fullName evidence="6 15">Glycerol-3-phosphate acyltransferase</fullName>
        <shortName evidence="15">GPAT</shortName>
        <ecNumber evidence="5 15">2.3.1.15</ecNumber>
    </recommendedName>
</protein>
<reference evidence="17" key="1">
    <citation type="submission" date="2021-07" db="EMBL/GenBank/DDBJ databases">
        <title>Neiella marina sp. nov., isolated from the intestinal content of sea cucumber Apostichopus japonicus.</title>
        <authorList>
            <person name="Bai X."/>
        </authorList>
    </citation>
    <scope>NUCLEOTIDE SEQUENCE</scope>
    <source>
        <strain evidence="17">126</strain>
    </source>
</reference>
<comment type="domain">
    <text evidence="15">The HXXXXD motif is essential for acyltransferase activity and may constitute the binding site for the phosphate moiety of the glycerol-3-phosphate.</text>
</comment>
<organism evidence="17 18">
    <name type="scientific">Neiella holothuriorum</name>
    <dbReference type="NCBI Taxonomy" id="2870530"/>
    <lineage>
        <taxon>Bacteria</taxon>
        <taxon>Pseudomonadati</taxon>
        <taxon>Pseudomonadota</taxon>
        <taxon>Gammaproteobacteria</taxon>
        <taxon>Alteromonadales</taxon>
        <taxon>Echinimonadaceae</taxon>
        <taxon>Neiella</taxon>
    </lineage>
</organism>
<proteinExistence type="inferred from homology"/>
<dbReference type="GO" id="GO:0004366">
    <property type="term" value="F:glycerol-3-phosphate O-acyltransferase activity"/>
    <property type="evidence" value="ECO:0007669"/>
    <property type="project" value="UniProtKB-EC"/>
</dbReference>
<evidence type="ECO:0000313" key="18">
    <source>
        <dbReference type="Proteomes" id="UP001166251"/>
    </source>
</evidence>
<name>A0ABS7EFX7_9GAMM</name>
<keyword evidence="11 15" id="KW-0594">Phospholipid biosynthesis</keyword>
<dbReference type="SMART" id="SM00563">
    <property type="entry name" value="PlsC"/>
    <property type="match status" value="1"/>
</dbReference>
<evidence type="ECO:0000256" key="12">
    <source>
        <dbReference type="ARBA" id="ARBA00023264"/>
    </source>
</evidence>
<evidence type="ECO:0000256" key="2">
    <source>
        <dbReference type="ARBA" id="ARBA00004765"/>
    </source>
</evidence>
<dbReference type="PANTHER" id="PTHR12563:SF17">
    <property type="entry name" value="DIHYDROXYACETONE PHOSPHATE ACYLTRANSFERASE"/>
    <property type="match status" value="1"/>
</dbReference>
<dbReference type="InterPro" id="IPR022284">
    <property type="entry name" value="GPAT/DHAPAT"/>
</dbReference>
<keyword evidence="7 15" id="KW-1003">Cell membrane</keyword>
<dbReference type="PIRSF" id="PIRSF500064">
    <property type="entry name" value="GPAT"/>
    <property type="match status" value="1"/>
</dbReference>
<keyword evidence="18" id="KW-1185">Reference proteome</keyword>
<feature type="short sequence motif" description="HXXXXD motif" evidence="15">
    <location>
        <begin position="291"/>
        <end position="296"/>
    </location>
</feature>
<dbReference type="EC" id="2.3.1.15" evidence="5 15"/>
<evidence type="ECO:0000256" key="5">
    <source>
        <dbReference type="ARBA" id="ARBA00013113"/>
    </source>
</evidence>
<dbReference type="SUPFAM" id="SSF69593">
    <property type="entry name" value="Glycerol-3-phosphate (1)-acyltransferase"/>
    <property type="match status" value="1"/>
</dbReference>
<evidence type="ECO:0000259" key="16">
    <source>
        <dbReference type="SMART" id="SM00563"/>
    </source>
</evidence>